<accession>Q67S95</accession>
<proteinExistence type="inferred from homology"/>
<keyword evidence="2" id="KW-0067">ATP-binding</keyword>
<dbReference type="InterPro" id="IPR027417">
    <property type="entry name" value="P-loop_NTPase"/>
</dbReference>
<comment type="similarity">
    <text evidence="3">Belongs to the MoxR family.</text>
</comment>
<name>Q67S95_SYMTH</name>
<dbReference type="HOGENOM" id="CLU_034716_2_0_9"/>
<sequence>MPLTETVETLRRIEAELRKVIVGQDQVIEQLLVALLAGGHVLIEGVPGLAKTLLVRSLAQALGVSFRRIQFTPDLMPADVVGTTVFNPRDLTFEVRRGPVFTNLLLADEVNRTPPKTQSALLEAMEERQVTLDGQPYPLPEPFMVIATQNPIEYEGTYPLPEAQLDRFLMKIQMDYPAAEEERAILERHYRGFRAQELDRAGIGRVLDGPGLLALRSAHRSVTVEPEVLDYINRIVRATRAWSTLAVGASPRGAVALLVCAQSLALIRGRDYVVPDDIKEMAAPVLRHRVILRPEAEVEGVRADQVLEQILQSQPVPR</sequence>
<dbReference type="Pfam" id="PF17863">
    <property type="entry name" value="AAA_lid_2"/>
    <property type="match status" value="1"/>
</dbReference>
<keyword evidence="1" id="KW-0547">Nucleotide-binding</keyword>
<evidence type="ECO:0000313" key="6">
    <source>
        <dbReference type="Proteomes" id="UP000000417"/>
    </source>
</evidence>
<dbReference type="PIRSF" id="PIRSF002849">
    <property type="entry name" value="AAA_ATPase_chaperone_MoxR_prd"/>
    <property type="match status" value="1"/>
</dbReference>
<reference evidence="5 6" key="1">
    <citation type="journal article" date="2004" name="Nucleic Acids Res.">
        <title>Genome sequence of Symbiobacterium thermophilum, an uncultivable bacterium that depends on microbial commensalism.</title>
        <authorList>
            <person name="Ueda K."/>
            <person name="Yamashita A."/>
            <person name="Ishikawa J."/>
            <person name="Shimada M."/>
            <person name="Watsuji T."/>
            <person name="Morimura K."/>
            <person name="Ikeda H."/>
            <person name="Hattori M."/>
            <person name="Beppu T."/>
        </authorList>
    </citation>
    <scope>NUCLEOTIDE SEQUENCE [LARGE SCALE GENOMIC DNA]</scope>
    <source>
        <strain evidence="6">T / IAM 14863</strain>
    </source>
</reference>
<dbReference type="STRING" id="292459.STH463"/>
<dbReference type="Gene3D" id="3.40.50.300">
    <property type="entry name" value="P-loop containing nucleotide triphosphate hydrolases"/>
    <property type="match status" value="1"/>
</dbReference>
<gene>
    <name evidence="5" type="primary">moxR3</name>
    <name evidence="5" type="ordered locus">STH463</name>
</gene>
<keyword evidence="6" id="KW-1185">Reference proteome</keyword>
<dbReference type="AlphaFoldDB" id="Q67S95"/>
<dbReference type="eggNOG" id="COG0714">
    <property type="taxonomic scope" value="Bacteria"/>
</dbReference>
<evidence type="ECO:0000256" key="1">
    <source>
        <dbReference type="ARBA" id="ARBA00022741"/>
    </source>
</evidence>
<dbReference type="Pfam" id="PF07726">
    <property type="entry name" value="AAA_3"/>
    <property type="match status" value="1"/>
</dbReference>
<dbReference type="Proteomes" id="UP000000417">
    <property type="component" value="Chromosome"/>
</dbReference>
<dbReference type="FunFam" id="3.40.50.300:FF:000640">
    <property type="entry name" value="MoxR family ATPase"/>
    <property type="match status" value="1"/>
</dbReference>
<dbReference type="GO" id="GO:0016887">
    <property type="term" value="F:ATP hydrolysis activity"/>
    <property type="evidence" value="ECO:0007669"/>
    <property type="project" value="InterPro"/>
</dbReference>
<dbReference type="EMBL" id="AP006840">
    <property type="protein sequence ID" value="BAD39448.1"/>
    <property type="molecule type" value="Genomic_DNA"/>
</dbReference>
<evidence type="ECO:0000256" key="2">
    <source>
        <dbReference type="ARBA" id="ARBA00022840"/>
    </source>
</evidence>
<evidence type="ECO:0000259" key="4">
    <source>
        <dbReference type="SMART" id="SM00382"/>
    </source>
</evidence>
<dbReference type="SUPFAM" id="SSF52540">
    <property type="entry name" value="P-loop containing nucleoside triphosphate hydrolases"/>
    <property type="match status" value="1"/>
</dbReference>
<evidence type="ECO:0000313" key="5">
    <source>
        <dbReference type="EMBL" id="BAD39448.1"/>
    </source>
</evidence>
<dbReference type="RefSeq" id="WP_011194597.1">
    <property type="nucleotide sequence ID" value="NC_006177.1"/>
</dbReference>
<dbReference type="Gene3D" id="1.10.8.80">
    <property type="entry name" value="Magnesium chelatase subunit I, C-Terminal domain"/>
    <property type="match status" value="1"/>
</dbReference>
<feature type="domain" description="AAA+ ATPase" evidence="4">
    <location>
        <begin position="37"/>
        <end position="178"/>
    </location>
</feature>
<dbReference type="SMART" id="SM00382">
    <property type="entry name" value="AAA"/>
    <property type="match status" value="1"/>
</dbReference>
<organism evidence="5 6">
    <name type="scientific">Symbiobacterium thermophilum (strain DSM 24528 / JCM 14929 / IAM 14863 / T)</name>
    <dbReference type="NCBI Taxonomy" id="292459"/>
    <lineage>
        <taxon>Bacteria</taxon>
        <taxon>Bacillati</taxon>
        <taxon>Bacillota</taxon>
        <taxon>Clostridia</taxon>
        <taxon>Eubacteriales</taxon>
        <taxon>Symbiobacteriaceae</taxon>
        <taxon>Symbiobacterium</taxon>
    </lineage>
</organism>
<protein>
    <submittedName>
        <fullName evidence="5">Methanol dehydrogenase regulatory protein</fullName>
    </submittedName>
</protein>
<dbReference type="InterPro" id="IPR050764">
    <property type="entry name" value="CbbQ/NirQ/NorQ/GpvN"/>
</dbReference>
<dbReference type="InterPro" id="IPR003593">
    <property type="entry name" value="AAA+_ATPase"/>
</dbReference>
<dbReference type="GO" id="GO:0005524">
    <property type="term" value="F:ATP binding"/>
    <property type="evidence" value="ECO:0007669"/>
    <property type="project" value="UniProtKB-KW"/>
</dbReference>
<evidence type="ECO:0000256" key="3">
    <source>
        <dbReference type="ARBA" id="ARBA00061607"/>
    </source>
</evidence>
<dbReference type="InterPro" id="IPR011703">
    <property type="entry name" value="ATPase_AAA-3"/>
</dbReference>
<dbReference type="KEGG" id="sth:STH463"/>
<dbReference type="InterPro" id="IPR041628">
    <property type="entry name" value="ChlI/MoxR_AAA_lid"/>
</dbReference>
<dbReference type="OrthoDB" id="9808397at2"/>
<dbReference type="CDD" id="cd00009">
    <property type="entry name" value="AAA"/>
    <property type="match status" value="1"/>
</dbReference>
<dbReference type="PANTHER" id="PTHR42759">
    <property type="entry name" value="MOXR FAMILY PROTEIN"/>
    <property type="match status" value="1"/>
</dbReference>
<dbReference type="PANTHER" id="PTHR42759:SF5">
    <property type="entry name" value="METHANOL DEHYDROGENASE REGULATOR"/>
    <property type="match status" value="1"/>
</dbReference>